<dbReference type="InterPro" id="IPR011989">
    <property type="entry name" value="ARM-like"/>
</dbReference>
<dbReference type="InterPro" id="IPR016024">
    <property type="entry name" value="ARM-type_fold"/>
</dbReference>
<sequence length="113" mass="12038">MNDAASIGRLTGRLTGGEPEVRELAAASLGDLLIGACRAGLETSSIVLPLVNALTREADPVVQEEIAHSLGHLVEYGTVPDAIVQPLRECMPRLCREAADHITDVLETAPWEI</sequence>
<dbReference type="RefSeq" id="WP_143227356.1">
    <property type="nucleotide sequence ID" value="NZ_FZNP01000012.1"/>
</dbReference>
<evidence type="ECO:0000313" key="2">
    <source>
        <dbReference type="Proteomes" id="UP000198420"/>
    </source>
</evidence>
<dbReference type="Gene3D" id="1.25.10.10">
    <property type="entry name" value="Leucine-rich Repeat Variant"/>
    <property type="match status" value="1"/>
</dbReference>
<evidence type="ECO:0008006" key="3">
    <source>
        <dbReference type="Google" id="ProtNLM"/>
    </source>
</evidence>
<dbReference type="AlphaFoldDB" id="A0A239CKS5"/>
<dbReference type="Proteomes" id="UP000198420">
    <property type="component" value="Unassembled WGS sequence"/>
</dbReference>
<dbReference type="EMBL" id="FZNP01000012">
    <property type="protein sequence ID" value="SNS20084.1"/>
    <property type="molecule type" value="Genomic_DNA"/>
</dbReference>
<organism evidence="1 2">
    <name type="scientific">Actinomadura mexicana</name>
    <dbReference type="NCBI Taxonomy" id="134959"/>
    <lineage>
        <taxon>Bacteria</taxon>
        <taxon>Bacillati</taxon>
        <taxon>Actinomycetota</taxon>
        <taxon>Actinomycetes</taxon>
        <taxon>Streptosporangiales</taxon>
        <taxon>Thermomonosporaceae</taxon>
        <taxon>Actinomadura</taxon>
    </lineage>
</organism>
<dbReference type="OrthoDB" id="262030at2"/>
<gene>
    <name evidence="1" type="ORF">SAMN06265355_112238</name>
</gene>
<protein>
    <recommendedName>
        <fullName evidence="3">HEAT repeat-containing protein</fullName>
    </recommendedName>
</protein>
<proteinExistence type="predicted"/>
<dbReference type="SUPFAM" id="SSF48371">
    <property type="entry name" value="ARM repeat"/>
    <property type="match status" value="1"/>
</dbReference>
<name>A0A239CKS5_9ACTN</name>
<keyword evidence="2" id="KW-1185">Reference proteome</keyword>
<evidence type="ECO:0000313" key="1">
    <source>
        <dbReference type="EMBL" id="SNS20084.1"/>
    </source>
</evidence>
<reference evidence="2" key="1">
    <citation type="submission" date="2017-06" db="EMBL/GenBank/DDBJ databases">
        <authorList>
            <person name="Varghese N."/>
            <person name="Submissions S."/>
        </authorList>
    </citation>
    <scope>NUCLEOTIDE SEQUENCE [LARGE SCALE GENOMIC DNA]</scope>
    <source>
        <strain evidence="2">DSM 44485</strain>
    </source>
</reference>
<accession>A0A239CKS5</accession>